<name>A0ACC1XYT4_MELAZ</name>
<dbReference type="EMBL" id="CM051399">
    <property type="protein sequence ID" value="KAJ4716591.1"/>
    <property type="molecule type" value="Genomic_DNA"/>
</dbReference>
<organism evidence="1 2">
    <name type="scientific">Melia azedarach</name>
    <name type="common">Chinaberry tree</name>
    <dbReference type="NCBI Taxonomy" id="155640"/>
    <lineage>
        <taxon>Eukaryota</taxon>
        <taxon>Viridiplantae</taxon>
        <taxon>Streptophyta</taxon>
        <taxon>Embryophyta</taxon>
        <taxon>Tracheophyta</taxon>
        <taxon>Spermatophyta</taxon>
        <taxon>Magnoliopsida</taxon>
        <taxon>eudicotyledons</taxon>
        <taxon>Gunneridae</taxon>
        <taxon>Pentapetalae</taxon>
        <taxon>rosids</taxon>
        <taxon>malvids</taxon>
        <taxon>Sapindales</taxon>
        <taxon>Meliaceae</taxon>
        <taxon>Melia</taxon>
    </lineage>
</organism>
<keyword evidence="2" id="KW-1185">Reference proteome</keyword>
<evidence type="ECO:0000313" key="2">
    <source>
        <dbReference type="Proteomes" id="UP001164539"/>
    </source>
</evidence>
<sequence>ALLYSIFYIGLCLMFISSPEVSPKSETVTDTFISACCLPLSICPYSHNSFVSFSTFHSLTPPTFPSVFVSSLILLISLLQILVRSEGEVKIKMKIWCDVCDKEEASVFCSADEAALCAACDRRVHHANKLASKHLRFSLVNPTFKNSPLCDICKERRALLFCQEDRAILCRECDLPVHKSNEYTKKHNRFLLTGVKLSPSSSVYNPSPSSSTCAAGDATIIDGQKRIRSSYSSVTKASTSAVSNGIFSSNSIPSTMYQADDNHISDNCSISTSSISEYLMETLPGWRVDDFLDPSSSATTNNVFCKTYDQFLPFGDQDLESNMGFVSSEDLAIWVPEVPPQSPQIPLHSPQNGFLNGFKESTEAKSLKVGRKWREDGFTVPQISRPSVKKTRNFWVKWFTPLSSLHGWFCSFVIKL</sequence>
<proteinExistence type="predicted"/>
<comment type="caution">
    <text evidence="1">The sequence shown here is derived from an EMBL/GenBank/DDBJ whole genome shotgun (WGS) entry which is preliminary data.</text>
</comment>
<dbReference type="Proteomes" id="UP001164539">
    <property type="component" value="Chromosome 6"/>
</dbReference>
<protein>
    <submittedName>
        <fullName evidence="1">Zinc finger, B-box</fullName>
    </submittedName>
</protein>
<evidence type="ECO:0000313" key="1">
    <source>
        <dbReference type="EMBL" id="KAJ4716591.1"/>
    </source>
</evidence>
<gene>
    <name evidence="1" type="ORF">OWV82_011586</name>
</gene>
<accession>A0ACC1XYT4</accession>
<reference evidence="1 2" key="1">
    <citation type="journal article" date="2023" name="Science">
        <title>Complex scaffold remodeling in plant triterpene biosynthesis.</title>
        <authorList>
            <person name="De La Pena R."/>
            <person name="Hodgson H."/>
            <person name="Liu J.C."/>
            <person name="Stephenson M.J."/>
            <person name="Martin A.C."/>
            <person name="Owen C."/>
            <person name="Harkess A."/>
            <person name="Leebens-Mack J."/>
            <person name="Jimenez L.E."/>
            <person name="Osbourn A."/>
            <person name="Sattely E.S."/>
        </authorList>
    </citation>
    <scope>NUCLEOTIDE SEQUENCE [LARGE SCALE GENOMIC DNA]</scope>
    <source>
        <strain evidence="2">cv. JPN11</strain>
        <tissue evidence="1">Leaf</tissue>
    </source>
</reference>
<feature type="non-terminal residue" evidence="1">
    <location>
        <position position="1"/>
    </location>
</feature>